<keyword evidence="2 6" id="KW-0699">rRNA-binding</keyword>
<accession>M4QAR3</accession>
<dbReference type="SMART" id="SM00363">
    <property type="entry name" value="S4"/>
    <property type="match status" value="1"/>
</dbReference>
<dbReference type="InterPro" id="IPR036986">
    <property type="entry name" value="S4_RNA-bd_sf"/>
</dbReference>
<organism evidence="10">
    <name type="scientific">Seculamonas ecuadoriensis</name>
    <name type="common">Flagellate</name>
    <dbReference type="NCBI Taxonomy" id="221724"/>
    <lineage>
        <taxon>Eukaryota</taxon>
        <taxon>Discoba</taxon>
        <taxon>Jakobida</taxon>
        <taxon>Histionina</taxon>
        <taxon>Seculamonas</taxon>
    </lineage>
</organism>
<dbReference type="GO" id="GO:0015935">
    <property type="term" value="C:small ribosomal subunit"/>
    <property type="evidence" value="ECO:0007669"/>
    <property type="project" value="InterPro"/>
</dbReference>
<dbReference type="InterPro" id="IPR022801">
    <property type="entry name" value="Ribosomal_uS4"/>
</dbReference>
<reference evidence="10" key="2">
    <citation type="journal article" date="2004" name="RNA">
        <title>Mitochondrial 3' tRNA editing in the jakobid Seculamonas ecuadoriensis: a novel mechanism and implications for tRNA processing.</title>
        <authorList>
            <person name="Leigh J."/>
            <person name="Lang B.F."/>
        </authorList>
    </citation>
    <scope>NUCLEOTIDE SEQUENCE</scope>
    <source>
        <strain evidence="10">ATCC 50688</strain>
    </source>
</reference>
<dbReference type="AlphaFoldDB" id="M4QAR3"/>
<evidence type="ECO:0000256" key="5">
    <source>
        <dbReference type="ARBA" id="ARBA00023274"/>
    </source>
</evidence>
<evidence type="ECO:0000259" key="8">
    <source>
        <dbReference type="SMART" id="SM00363"/>
    </source>
</evidence>
<dbReference type="NCBIfam" id="NF003717">
    <property type="entry name" value="PRK05327.1"/>
    <property type="match status" value="1"/>
</dbReference>
<comment type="similarity">
    <text evidence="1 7">Belongs to the universal ribosomal protein uS4 family.</text>
</comment>
<dbReference type="GO" id="GO:0003735">
    <property type="term" value="F:structural constituent of ribosome"/>
    <property type="evidence" value="ECO:0007669"/>
    <property type="project" value="InterPro"/>
</dbReference>
<dbReference type="InterPro" id="IPR002942">
    <property type="entry name" value="S4_RNA-bd"/>
</dbReference>
<dbReference type="PANTHER" id="PTHR11831">
    <property type="entry name" value="30S 40S RIBOSOMAL PROTEIN"/>
    <property type="match status" value="1"/>
</dbReference>
<keyword evidence="4 7" id="KW-0689">Ribosomal protein</keyword>
<feature type="domain" description="RNA-binding S4" evidence="8">
    <location>
        <begin position="132"/>
        <end position="194"/>
    </location>
</feature>
<dbReference type="GO" id="GO:0019843">
    <property type="term" value="F:rRNA binding"/>
    <property type="evidence" value="ECO:0007669"/>
    <property type="project" value="UniProtKB-KW"/>
</dbReference>
<dbReference type="Pfam" id="PF00163">
    <property type="entry name" value="Ribosomal_S4"/>
    <property type="match status" value="1"/>
</dbReference>
<dbReference type="InterPro" id="IPR018079">
    <property type="entry name" value="Ribosomal_uS4_CS"/>
</dbReference>
<dbReference type="PROSITE" id="PS50889">
    <property type="entry name" value="S4"/>
    <property type="match status" value="1"/>
</dbReference>
<sequence length="243" mass="28543">MTKRIAAKKKVYRQLGVDIWGMGSNIWSNEKWKMTPGEHTRRHRQSDRQIIVPHAEVINQLYHAGALIAQPNEANRVKISHYEPRYGTQLKEKQKLRKTYINMSETQFYNTLKTASNYEGKLGENLVKLLERRLDSVLYRAQFAKSMYQARQLINHGHILVNGKVLNISSYTVKNGDLIQVNPKSYDFVAKYFVTHNFKLYDDLPHLEIDYQTLSCIYLGSPSYDEIPYPIHFDLDTIIRHYY</sequence>
<dbReference type="Gene3D" id="3.10.290.10">
    <property type="entry name" value="RNA-binding S4 domain"/>
    <property type="match status" value="1"/>
</dbReference>
<name>M4QAR3_SECEC</name>
<evidence type="ECO:0000256" key="3">
    <source>
        <dbReference type="ARBA" id="ARBA00022884"/>
    </source>
</evidence>
<dbReference type="SMART" id="SM01390">
    <property type="entry name" value="Ribosomal_S4"/>
    <property type="match status" value="1"/>
</dbReference>
<dbReference type="PANTHER" id="PTHR11831:SF4">
    <property type="entry name" value="SMALL RIBOSOMAL SUBUNIT PROTEIN US4M"/>
    <property type="match status" value="1"/>
</dbReference>
<dbReference type="RefSeq" id="YP_007890767.1">
    <property type="nucleotide sequence ID" value="NC_021128.1"/>
</dbReference>
<dbReference type="PROSITE" id="PS00632">
    <property type="entry name" value="RIBOSOMAL_S4"/>
    <property type="match status" value="1"/>
</dbReference>
<dbReference type="Pfam" id="PF01479">
    <property type="entry name" value="S4"/>
    <property type="match status" value="1"/>
</dbReference>
<reference evidence="10" key="3">
    <citation type="journal article" date="2006" name="RNA">
        <title>Hybrid E. coli--Mitochondrial ribonuclease P RNAs are catalytically active.</title>
        <authorList>
            <person name="Seif E."/>
            <person name="Cadieux A."/>
            <person name="Lang B.F."/>
        </authorList>
    </citation>
    <scope>NUCLEOTIDE SEQUENCE</scope>
    <source>
        <strain evidence="10">ATCC 50688</strain>
    </source>
</reference>
<protein>
    <submittedName>
        <fullName evidence="10">Ribosomal protein S4</fullName>
    </submittedName>
</protein>
<dbReference type="InterPro" id="IPR005709">
    <property type="entry name" value="Ribosomal_uS4_bac-type"/>
</dbReference>
<evidence type="ECO:0000256" key="1">
    <source>
        <dbReference type="ARBA" id="ARBA00007465"/>
    </source>
</evidence>
<feature type="domain" description="Small ribosomal subunit protein uS4 N-terminal" evidence="9">
    <location>
        <begin position="74"/>
        <end position="131"/>
    </location>
</feature>
<evidence type="ECO:0000256" key="7">
    <source>
        <dbReference type="RuleBase" id="RU003699"/>
    </source>
</evidence>
<dbReference type="InterPro" id="IPR001912">
    <property type="entry name" value="Ribosomal_uS4_N"/>
</dbReference>
<gene>
    <name evidence="10" type="primary">rps4</name>
</gene>
<evidence type="ECO:0000256" key="2">
    <source>
        <dbReference type="ARBA" id="ARBA00022730"/>
    </source>
</evidence>
<reference evidence="10" key="4">
    <citation type="journal article" date="2013" name="Genome Biol. Evol.">
        <title>Strikingly bacteria-like and gene-rich mitochondrial genomes throughout jakobid protists.</title>
        <authorList>
            <person name="Burger G."/>
            <person name="Gray M.W."/>
            <person name="Forget L."/>
            <person name="Lang B.F."/>
        </authorList>
    </citation>
    <scope>NUCLEOTIDE SEQUENCE</scope>
    <source>
        <strain evidence="10">ATCC 50688</strain>
    </source>
</reference>
<reference evidence="10" key="1">
    <citation type="journal article" date="2003" name="Mol. Biol. Evol.">
        <title>Structure of the bc1 complex from Seculamonas ecuadoriensis, a jakobid flagellate with an ancestral mitochondrial genome.</title>
        <authorList>
            <person name="Marx S."/>
            <person name="Baumgartner M."/>
            <person name="Kannan S."/>
            <person name="Braun H.P."/>
            <person name="Lang B.F."/>
            <person name="Burger G."/>
        </authorList>
    </citation>
    <scope>NUCLEOTIDE SEQUENCE</scope>
    <source>
        <strain evidence="10">ATCC 50688</strain>
    </source>
</reference>
<dbReference type="HAMAP" id="MF_01306_B">
    <property type="entry name" value="Ribosomal_uS4_B"/>
    <property type="match status" value="1"/>
</dbReference>
<dbReference type="EMBL" id="KC353359">
    <property type="protein sequence ID" value="AGH24462.1"/>
    <property type="molecule type" value="Genomic_DNA"/>
</dbReference>
<keyword evidence="3 6" id="KW-0694">RNA-binding</keyword>
<evidence type="ECO:0000313" key="10">
    <source>
        <dbReference type="EMBL" id="AGH24462.1"/>
    </source>
</evidence>
<proteinExistence type="inferred from homology"/>
<keyword evidence="5 7" id="KW-0687">Ribonucleoprotein</keyword>
<dbReference type="CDD" id="cd00165">
    <property type="entry name" value="S4"/>
    <property type="match status" value="1"/>
</dbReference>
<dbReference type="Gene3D" id="1.10.1050.10">
    <property type="entry name" value="Ribosomal Protein S4 Delta 41, Chain A, domain 1"/>
    <property type="match status" value="1"/>
</dbReference>
<evidence type="ECO:0000256" key="4">
    <source>
        <dbReference type="ARBA" id="ARBA00022980"/>
    </source>
</evidence>
<dbReference type="GO" id="GO:0042274">
    <property type="term" value="P:ribosomal small subunit biogenesis"/>
    <property type="evidence" value="ECO:0007669"/>
    <property type="project" value="TreeGrafter"/>
</dbReference>
<evidence type="ECO:0000259" key="9">
    <source>
        <dbReference type="SMART" id="SM01390"/>
    </source>
</evidence>
<geneLocation type="mitochondrion" evidence="10"/>
<dbReference type="FunFam" id="3.10.290.10:FF:000001">
    <property type="entry name" value="30S ribosomal protein S4"/>
    <property type="match status" value="1"/>
</dbReference>
<keyword evidence="10" id="KW-0496">Mitochondrion</keyword>
<dbReference type="GO" id="GO:0006412">
    <property type="term" value="P:translation"/>
    <property type="evidence" value="ECO:0007669"/>
    <property type="project" value="InterPro"/>
</dbReference>
<evidence type="ECO:0000256" key="6">
    <source>
        <dbReference type="PROSITE-ProRule" id="PRU00182"/>
    </source>
</evidence>
<dbReference type="SUPFAM" id="SSF55174">
    <property type="entry name" value="Alpha-L RNA-binding motif"/>
    <property type="match status" value="1"/>
</dbReference>
<dbReference type="GeneID" id="15333244"/>